<name>A0A8X9A5B5_SALSN</name>
<keyword evidence="1" id="KW-0472">Membrane</keyword>
<sequence>MSCCRFYSSNSPQNQEMKSDQAGVNVDNKESKAHMIEILISSFDQKLEKLSVDPSYSYAACIYRVSEKLRKANEGAYTPRLVSIGPLHHNQPQLQGMEVSKLKFMNSFLSRFGIGMHTLVKFAAKEESFVRGCYEGQIDLTVKQLTEVILLDGIFIVELFLQNYFSQLREKSETIFENQWMHNNLLHDMMLIENQLPIRIMKSLMDFVDLSFLNEGTVLTIYDLALSFFKNVGNTHKVALTARCYNARHFVEFLLSLHAPPVRSLHAPPVRSRDTEKPRKKTAPARKFEYTRTATELQEAGVRFRGGKADCLLEVSFFLPGDGNGGCLFEVLCERGGELTIPKLRVDELTETFFRNLVAFEQLGHFGYFSKYITSYVILMDSFIDTPGDVDLLVYHDIIDNKLGDSQQVANLFNNLHKVVVTEANDFYFAELCIDLNEYRKDWLHQWKARWFRSKVMLRKNYFSNPWSFLSLAAATVLLILTVIQTVCSILQV</sequence>
<evidence type="ECO:0000313" key="3">
    <source>
        <dbReference type="Proteomes" id="UP000298416"/>
    </source>
</evidence>
<accession>A0A8X9A5B5</accession>
<dbReference type="Proteomes" id="UP000298416">
    <property type="component" value="Unassembled WGS sequence"/>
</dbReference>
<proteinExistence type="predicted"/>
<evidence type="ECO:0000256" key="1">
    <source>
        <dbReference type="SAM" id="Phobius"/>
    </source>
</evidence>
<dbReference type="PANTHER" id="PTHR31170:SF25">
    <property type="entry name" value="BNAA09G04570D PROTEIN"/>
    <property type="match status" value="1"/>
</dbReference>
<gene>
    <name evidence="2" type="ORF">SASPL_112482</name>
</gene>
<organism evidence="2">
    <name type="scientific">Salvia splendens</name>
    <name type="common">Scarlet sage</name>
    <dbReference type="NCBI Taxonomy" id="180675"/>
    <lineage>
        <taxon>Eukaryota</taxon>
        <taxon>Viridiplantae</taxon>
        <taxon>Streptophyta</taxon>
        <taxon>Embryophyta</taxon>
        <taxon>Tracheophyta</taxon>
        <taxon>Spermatophyta</taxon>
        <taxon>Magnoliopsida</taxon>
        <taxon>eudicotyledons</taxon>
        <taxon>Gunneridae</taxon>
        <taxon>Pentapetalae</taxon>
        <taxon>asterids</taxon>
        <taxon>lamiids</taxon>
        <taxon>Lamiales</taxon>
        <taxon>Lamiaceae</taxon>
        <taxon>Nepetoideae</taxon>
        <taxon>Mentheae</taxon>
        <taxon>Salviinae</taxon>
        <taxon>Salvia</taxon>
        <taxon>Salvia subgen. Calosphace</taxon>
        <taxon>core Calosphace</taxon>
    </lineage>
</organism>
<protein>
    <submittedName>
        <fullName evidence="2">Uncharacterized protein</fullName>
    </submittedName>
</protein>
<keyword evidence="3" id="KW-1185">Reference proteome</keyword>
<dbReference type="EMBL" id="PNBA02000004">
    <property type="protein sequence ID" value="KAG6428231.1"/>
    <property type="molecule type" value="Genomic_DNA"/>
</dbReference>
<feature type="transmembrane region" description="Helical" evidence="1">
    <location>
        <begin position="467"/>
        <end position="491"/>
    </location>
</feature>
<dbReference type="InterPro" id="IPR004158">
    <property type="entry name" value="DUF247_pln"/>
</dbReference>
<comment type="caution">
    <text evidence="2">The sequence shown here is derived from an EMBL/GenBank/DDBJ whole genome shotgun (WGS) entry which is preliminary data.</text>
</comment>
<keyword evidence="1" id="KW-0812">Transmembrane</keyword>
<dbReference type="PANTHER" id="PTHR31170">
    <property type="entry name" value="BNAC04G53230D PROTEIN"/>
    <property type="match status" value="1"/>
</dbReference>
<keyword evidence="1" id="KW-1133">Transmembrane helix</keyword>
<reference evidence="2" key="1">
    <citation type="submission" date="2018-01" db="EMBL/GenBank/DDBJ databases">
        <authorList>
            <person name="Mao J.F."/>
        </authorList>
    </citation>
    <scope>NUCLEOTIDE SEQUENCE</scope>
    <source>
        <strain evidence="2">Huo1</strain>
        <tissue evidence="2">Leaf</tissue>
    </source>
</reference>
<reference evidence="2" key="2">
    <citation type="submission" date="2020-08" db="EMBL/GenBank/DDBJ databases">
        <title>Plant Genome Project.</title>
        <authorList>
            <person name="Zhang R.-G."/>
        </authorList>
    </citation>
    <scope>NUCLEOTIDE SEQUENCE</scope>
    <source>
        <strain evidence="2">Huo1</strain>
        <tissue evidence="2">Leaf</tissue>
    </source>
</reference>
<dbReference type="AlphaFoldDB" id="A0A8X9A5B5"/>
<dbReference type="Pfam" id="PF03140">
    <property type="entry name" value="DUF247"/>
    <property type="match status" value="1"/>
</dbReference>
<evidence type="ECO:0000313" key="2">
    <source>
        <dbReference type="EMBL" id="KAG6428231.1"/>
    </source>
</evidence>